<accession>A0A669DNW4</accession>
<name>A0A669DNW4_ORENI</name>
<keyword evidence="1" id="KW-0732">Signal</keyword>
<dbReference type="OMA" id="WNSHELF"/>
<dbReference type="FunFam" id="2.60.40.10:FF:001495">
    <property type="entry name" value="Si:dkey-234i14.13"/>
    <property type="match status" value="1"/>
</dbReference>
<dbReference type="InterPro" id="IPR003597">
    <property type="entry name" value="Ig_C1-set"/>
</dbReference>
<protein>
    <recommendedName>
        <fullName evidence="2">Ig-like domain-containing protein</fullName>
    </recommendedName>
</protein>
<feature type="domain" description="Ig-like" evidence="2">
    <location>
        <begin position="23"/>
        <end position="121"/>
    </location>
</feature>
<dbReference type="SUPFAM" id="SSF48726">
    <property type="entry name" value="Immunoglobulin"/>
    <property type="match status" value="2"/>
</dbReference>
<dbReference type="PROSITE" id="PS50835">
    <property type="entry name" value="IG_LIKE"/>
    <property type="match status" value="2"/>
</dbReference>
<organism evidence="3 4">
    <name type="scientific">Oreochromis niloticus</name>
    <name type="common">Nile tilapia</name>
    <name type="synonym">Tilapia nilotica</name>
    <dbReference type="NCBI Taxonomy" id="8128"/>
    <lineage>
        <taxon>Eukaryota</taxon>
        <taxon>Metazoa</taxon>
        <taxon>Chordata</taxon>
        <taxon>Craniata</taxon>
        <taxon>Vertebrata</taxon>
        <taxon>Euteleostomi</taxon>
        <taxon>Actinopterygii</taxon>
        <taxon>Neopterygii</taxon>
        <taxon>Teleostei</taxon>
        <taxon>Neoteleostei</taxon>
        <taxon>Acanthomorphata</taxon>
        <taxon>Ovalentaria</taxon>
        <taxon>Cichlomorphae</taxon>
        <taxon>Cichliformes</taxon>
        <taxon>Cichlidae</taxon>
        <taxon>African cichlids</taxon>
        <taxon>Pseudocrenilabrinae</taxon>
        <taxon>Oreochromini</taxon>
        <taxon>Oreochromis</taxon>
    </lineage>
</organism>
<dbReference type="InterPro" id="IPR007110">
    <property type="entry name" value="Ig-like_dom"/>
</dbReference>
<feature type="signal peptide" evidence="1">
    <location>
        <begin position="1"/>
        <end position="16"/>
    </location>
</feature>
<evidence type="ECO:0000313" key="3">
    <source>
        <dbReference type="Ensembl" id="ENSONIP00000060535.1"/>
    </source>
</evidence>
<dbReference type="SMART" id="SM00409">
    <property type="entry name" value="IG"/>
    <property type="match status" value="1"/>
</dbReference>
<dbReference type="AlphaFoldDB" id="A0A669DNW4"/>
<reference evidence="4" key="1">
    <citation type="submission" date="2012-01" db="EMBL/GenBank/DDBJ databases">
        <title>The Genome Sequence of Oreochromis niloticus (Nile Tilapia).</title>
        <authorList>
            <consortium name="Broad Institute Genome Assembly Team"/>
            <consortium name="Broad Institute Sequencing Platform"/>
            <person name="Di Palma F."/>
            <person name="Johnson J."/>
            <person name="Lander E.S."/>
            <person name="Lindblad-Toh K."/>
        </authorList>
    </citation>
    <scope>NUCLEOTIDE SEQUENCE [LARGE SCALE GENOMIC DNA]</scope>
</reference>
<evidence type="ECO:0000313" key="4">
    <source>
        <dbReference type="Proteomes" id="UP000005207"/>
    </source>
</evidence>
<dbReference type="Pfam" id="PF07654">
    <property type="entry name" value="C1-set"/>
    <property type="match status" value="1"/>
</dbReference>
<evidence type="ECO:0000256" key="1">
    <source>
        <dbReference type="SAM" id="SignalP"/>
    </source>
</evidence>
<proteinExistence type="predicted"/>
<dbReference type="GeneTree" id="ENSGT01030000234589"/>
<dbReference type="Ensembl" id="ENSONIT00000091763.1">
    <property type="protein sequence ID" value="ENSONIP00000060535.1"/>
    <property type="gene ID" value="ENSONIG00000003930.2"/>
</dbReference>
<dbReference type="InterPro" id="IPR013783">
    <property type="entry name" value="Ig-like_fold"/>
</dbReference>
<dbReference type="InterPro" id="IPR003599">
    <property type="entry name" value="Ig_sub"/>
</dbReference>
<dbReference type="InterPro" id="IPR013106">
    <property type="entry name" value="Ig_V-set"/>
</dbReference>
<dbReference type="Pfam" id="PF07686">
    <property type="entry name" value="V-set"/>
    <property type="match status" value="1"/>
</dbReference>
<feature type="chain" id="PRO_5025497761" description="Ig-like domain-containing protein" evidence="1">
    <location>
        <begin position="17"/>
        <end position="250"/>
    </location>
</feature>
<sequence length="250" mass="27142">MSLTLLLATLGLLVQGETLCSSGQIIVTQSPGAQSVVAGQSVSITCRTSSSVYSIYYKKNLLSWYLQKPGGAPKLLIYHATSRQSGVSDRFSGSGSKTDFTLSIRGVQAEDSGVYYCQSVHWWNNQDVFTHGGTRLDVDLGQVAPTLTVLPPSREELQQGKATLMCLANKGFPSDWSLSWKVDGSSCSSSSWEEGRSPGVLQEDGLYSWSSTLRLPADQWEKVCSVTCEATQGSHTPLLQTLRRDQCSQS</sequence>
<dbReference type="Proteomes" id="UP000005207">
    <property type="component" value="Linkage group LG22"/>
</dbReference>
<dbReference type="SMART" id="SM00407">
    <property type="entry name" value="IGc1"/>
    <property type="match status" value="1"/>
</dbReference>
<dbReference type="InterPro" id="IPR036179">
    <property type="entry name" value="Ig-like_dom_sf"/>
</dbReference>
<keyword evidence="4" id="KW-1185">Reference proteome</keyword>
<feature type="domain" description="Ig-like" evidence="2">
    <location>
        <begin position="145"/>
        <end position="234"/>
    </location>
</feature>
<evidence type="ECO:0000259" key="2">
    <source>
        <dbReference type="PROSITE" id="PS50835"/>
    </source>
</evidence>
<dbReference type="InterPro" id="IPR050150">
    <property type="entry name" value="IgV_Light_Chain"/>
</dbReference>
<dbReference type="PANTHER" id="PTHR23267">
    <property type="entry name" value="IMMUNOGLOBULIN LIGHT CHAIN"/>
    <property type="match status" value="1"/>
</dbReference>
<dbReference type="InParanoid" id="A0A669DNW4"/>
<reference evidence="3" key="3">
    <citation type="submission" date="2025-09" db="UniProtKB">
        <authorList>
            <consortium name="Ensembl"/>
        </authorList>
    </citation>
    <scope>IDENTIFICATION</scope>
</reference>
<dbReference type="FunFam" id="2.60.40.10:FF:001918">
    <property type="entry name" value="Immunoglobulin light 1 constant 3"/>
    <property type="match status" value="1"/>
</dbReference>
<dbReference type="SMART" id="SM00406">
    <property type="entry name" value="IGv"/>
    <property type="match status" value="1"/>
</dbReference>
<reference evidence="3" key="2">
    <citation type="submission" date="2025-08" db="UniProtKB">
        <authorList>
            <consortium name="Ensembl"/>
        </authorList>
    </citation>
    <scope>IDENTIFICATION</scope>
</reference>
<dbReference type="Gene3D" id="2.60.40.10">
    <property type="entry name" value="Immunoglobulins"/>
    <property type="match status" value="2"/>
</dbReference>